<protein>
    <recommendedName>
        <fullName evidence="4">Gb</fullName>
    </recommendedName>
</protein>
<proteinExistence type="predicted"/>
<dbReference type="OrthoDB" id="5086500at2759"/>
<evidence type="ECO:0000313" key="2">
    <source>
        <dbReference type="EMBL" id="TID17878.1"/>
    </source>
</evidence>
<evidence type="ECO:0000313" key="3">
    <source>
        <dbReference type="Proteomes" id="UP000298493"/>
    </source>
</evidence>
<reference evidence="2 3" key="1">
    <citation type="submission" date="2019-04" db="EMBL/GenBank/DDBJ databases">
        <title>High contiguity whole genome sequence and gene annotation resource for two Venturia nashicola isolates.</title>
        <authorList>
            <person name="Prokchorchik M."/>
            <person name="Won K."/>
            <person name="Lee Y."/>
            <person name="Choi E.D."/>
            <person name="Segonzac C."/>
            <person name="Sohn K.H."/>
        </authorList>
    </citation>
    <scope>NUCLEOTIDE SEQUENCE [LARGE SCALE GENOMIC DNA]</scope>
    <source>
        <strain evidence="2 3">PRI2</strain>
    </source>
</reference>
<keyword evidence="3" id="KW-1185">Reference proteome</keyword>
<organism evidence="2 3">
    <name type="scientific">Venturia nashicola</name>
    <dbReference type="NCBI Taxonomy" id="86259"/>
    <lineage>
        <taxon>Eukaryota</taxon>
        <taxon>Fungi</taxon>
        <taxon>Dikarya</taxon>
        <taxon>Ascomycota</taxon>
        <taxon>Pezizomycotina</taxon>
        <taxon>Dothideomycetes</taxon>
        <taxon>Pleosporomycetidae</taxon>
        <taxon>Venturiales</taxon>
        <taxon>Venturiaceae</taxon>
        <taxon>Venturia</taxon>
    </lineage>
</organism>
<feature type="signal peptide" evidence="1">
    <location>
        <begin position="1"/>
        <end position="17"/>
    </location>
</feature>
<dbReference type="STRING" id="86259.A0A4Z1NSP7"/>
<dbReference type="EMBL" id="SNSC02000015">
    <property type="protein sequence ID" value="TID17878.1"/>
    <property type="molecule type" value="Genomic_DNA"/>
</dbReference>
<dbReference type="AlphaFoldDB" id="A0A4Z1NSP7"/>
<accession>A0A4Z1NSP7</accession>
<keyword evidence="1" id="KW-0732">Signal</keyword>
<evidence type="ECO:0000256" key="1">
    <source>
        <dbReference type="SAM" id="SignalP"/>
    </source>
</evidence>
<sequence>MLPSTLITLALSAVACAVDTWGPSVSFLRPSNSTLVYTSTIMQPPEAPTQPKGGFLTIWPGISNGTGDLVQSCLDRYPPGENCSDIVLQPGEWCAVASVFGNLGFPNATLLQHDAPGSIVKAGQHTKLEYILEPNNLNWTQIVTNVASKKLLSTLSTRSEAYMRSWGTAVECQMDCNPPGLHYYFNTTWKFKVAEPAFALRSKLNATFSKPVSADGGITWTVDKITIPATKKAN</sequence>
<comment type="caution">
    <text evidence="2">The sequence shown here is derived from an EMBL/GenBank/DDBJ whole genome shotgun (WGS) entry which is preliminary data.</text>
</comment>
<evidence type="ECO:0008006" key="4">
    <source>
        <dbReference type="Google" id="ProtNLM"/>
    </source>
</evidence>
<feature type="chain" id="PRO_5021402812" description="Gb" evidence="1">
    <location>
        <begin position="18"/>
        <end position="234"/>
    </location>
</feature>
<dbReference type="Proteomes" id="UP000298493">
    <property type="component" value="Unassembled WGS sequence"/>
</dbReference>
<name>A0A4Z1NSP7_9PEZI</name>
<gene>
    <name evidence="2" type="ORF">E6O75_ATG10523</name>
</gene>